<feature type="region of interest" description="Disordered" evidence="1">
    <location>
        <begin position="439"/>
        <end position="465"/>
    </location>
</feature>
<dbReference type="GO" id="GO:0009898">
    <property type="term" value="C:cytoplasmic side of plasma membrane"/>
    <property type="evidence" value="ECO:0007669"/>
    <property type="project" value="TreeGrafter"/>
</dbReference>
<accession>A0A9D4SMP7</accession>
<evidence type="ECO:0000256" key="1">
    <source>
        <dbReference type="SAM" id="MobiDB-lite"/>
    </source>
</evidence>
<feature type="region of interest" description="Disordered" evidence="1">
    <location>
        <begin position="201"/>
        <end position="230"/>
    </location>
</feature>
<reference evidence="2" key="1">
    <citation type="journal article" date="2020" name="Cell">
        <title>Large-Scale Comparative Analyses of Tick Genomes Elucidate Their Genetic Diversity and Vector Capacities.</title>
        <authorList>
            <consortium name="Tick Genome and Microbiome Consortium (TIGMIC)"/>
            <person name="Jia N."/>
            <person name="Wang J."/>
            <person name="Shi W."/>
            <person name="Du L."/>
            <person name="Sun Y."/>
            <person name="Zhan W."/>
            <person name="Jiang J.F."/>
            <person name="Wang Q."/>
            <person name="Zhang B."/>
            <person name="Ji P."/>
            <person name="Bell-Sakyi L."/>
            <person name="Cui X.M."/>
            <person name="Yuan T.T."/>
            <person name="Jiang B.G."/>
            <person name="Yang W.F."/>
            <person name="Lam T.T."/>
            <person name="Chang Q.C."/>
            <person name="Ding S.J."/>
            <person name="Wang X.J."/>
            <person name="Zhu J.G."/>
            <person name="Ruan X.D."/>
            <person name="Zhao L."/>
            <person name="Wei J.T."/>
            <person name="Ye R.Z."/>
            <person name="Que T.C."/>
            <person name="Du C.H."/>
            <person name="Zhou Y.H."/>
            <person name="Cheng J.X."/>
            <person name="Dai P.F."/>
            <person name="Guo W.B."/>
            <person name="Han X.H."/>
            <person name="Huang E.J."/>
            <person name="Li L.F."/>
            <person name="Wei W."/>
            <person name="Gao Y.C."/>
            <person name="Liu J.Z."/>
            <person name="Shao H.Z."/>
            <person name="Wang X."/>
            <person name="Wang C.C."/>
            <person name="Yang T.C."/>
            <person name="Huo Q.B."/>
            <person name="Li W."/>
            <person name="Chen H.Y."/>
            <person name="Chen S.E."/>
            <person name="Zhou L.G."/>
            <person name="Ni X.B."/>
            <person name="Tian J.H."/>
            <person name="Sheng Y."/>
            <person name="Liu T."/>
            <person name="Pan Y.S."/>
            <person name="Xia L.Y."/>
            <person name="Li J."/>
            <person name="Zhao F."/>
            <person name="Cao W.C."/>
        </authorList>
    </citation>
    <scope>NUCLEOTIDE SEQUENCE</scope>
    <source>
        <strain evidence="2">Rsan-2018</strain>
    </source>
</reference>
<dbReference type="Proteomes" id="UP000821837">
    <property type="component" value="Unassembled WGS sequence"/>
</dbReference>
<comment type="caution">
    <text evidence="2">The sequence shown here is derived from an EMBL/GenBank/DDBJ whole genome shotgun (WGS) entry which is preliminary data.</text>
</comment>
<dbReference type="EMBL" id="JABSTV010001415">
    <property type="protein sequence ID" value="KAH7932477.1"/>
    <property type="molecule type" value="Genomic_DNA"/>
</dbReference>
<sequence length="676" mass="75058">MIARRILELPCSHLLCQVCHTASCQGGGDGLCPMDREPFVRAECRVHGFTAKTARALKVYCWNEAHGCGFAGSTEDLLQHYDKECAFHIIDCFRCGDAVRHRDLSSHYASGCTSGLSSKGAGYSSLESAAAIVRDFRVSLEEMKALLVNPDRDQLMPAIQSRMNKVTQQMIEHESWLAELTREVGASAEADMAQVAASISPKMAGQPRYQRSETAKEASTTSLRQLSPEKSKTCRRPDFFVDLPPDLLQAVRQTSSQDYPQHAVSKCGPQDVKCHLSLTTPLSTTSSWREVQGSVKYVLTLTNGDMDLPITEKIFARLTVLHTRDAYFSFDVDMKYPYLYVGIGFHGSLAAGQCSMPSVSVKLFDAESQDSGKRCPLDQGTFEVEEYVDDDLPATEANTLQGEINELTQQFGKHQSSLSEILASQDILKAQMAQVAAPACSTTSDQPRHLDEETTTTSPSASSSLPLRSEKTLILRKLEAFADMSLRTLEHLRQSSTSHGPRGVRVYCEPVRLGCEDWHLTNARSNVRRWSEVSGLVQYHVILENCDADTLTSLLGDAARITVLHMRDAYFTLEVFRDDTDLVLWITFHGILAGSPCPAPVISVRALGTFITHTVVLAPSIQARPCNQHGDSLVHFHREFRKDFEFMKNSFIEGGKMRFLIEFSHKEIVRATRAST</sequence>
<feature type="compositionally biased region" description="Low complexity" evidence="1">
    <location>
        <begin position="455"/>
        <end position="465"/>
    </location>
</feature>
<dbReference type="VEuPathDB" id="VectorBase:RSAN_039971"/>
<dbReference type="AlphaFoldDB" id="A0A9D4SMP7"/>
<protein>
    <submittedName>
        <fullName evidence="2">Uncharacterized protein</fullName>
    </submittedName>
</protein>
<reference evidence="2" key="2">
    <citation type="submission" date="2021-09" db="EMBL/GenBank/DDBJ databases">
        <authorList>
            <person name="Jia N."/>
            <person name="Wang J."/>
            <person name="Shi W."/>
            <person name="Du L."/>
            <person name="Sun Y."/>
            <person name="Zhan W."/>
            <person name="Jiang J."/>
            <person name="Wang Q."/>
            <person name="Zhang B."/>
            <person name="Ji P."/>
            <person name="Sakyi L.B."/>
            <person name="Cui X."/>
            <person name="Yuan T."/>
            <person name="Jiang B."/>
            <person name="Yang W."/>
            <person name="Lam T.T.-Y."/>
            <person name="Chang Q."/>
            <person name="Ding S."/>
            <person name="Wang X."/>
            <person name="Zhu J."/>
            <person name="Ruan X."/>
            <person name="Zhao L."/>
            <person name="Wei J."/>
            <person name="Que T."/>
            <person name="Du C."/>
            <person name="Cheng J."/>
            <person name="Dai P."/>
            <person name="Han X."/>
            <person name="Huang E."/>
            <person name="Gao Y."/>
            <person name="Liu J."/>
            <person name="Shao H."/>
            <person name="Ye R."/>
            <person name="Li L."/>
            <person name="Wei W."/>
            <person name="Wang X."/>
            <person name="Wang C."/>
            <person name="Huo Q."/>
            <person name="Li W."/>
            <person name="Guo W."/>
            <person name="Chen H."/>
            <person name="Chen S."/>
            <person name="Zhou L."/>
            <person name="Zhou L."/>
            <person name="Ni X."/>
            <person name="Tian J."/>
            <person name="Zhou Y."/>
            <person name="Sheng Y."/>
            <person name="Liu T."/>
            <person name="Pan Y."/>
            <person name="Xia L."/>
            <person name="Li J."/>
            <person name="Zhao F."/>
            <person name="Cao W."/>
        </authorList>
    </citation>
    <scope>NUCLEOTIDE SEQUENCE</scope>
    <source>
        <strain evidence="2">Rsan-2018</strain>
        <tissue evidence="2">Larvae</tissue>
    </source>
</reference>
<dbReference type="Gene3D" id="3.30.40.10">
    <property type="entry name" value="Zinc/RING finger domain, C3HC4 (zinc finger)"/>
    <property type="match status" value="1"/>
</dbReference>
<name>A0A9D4SMP7_RHISA</name>
<gene>
    <name evidence="2" type="ORF">HPB52_024507</name>
</gene>
<evidence type="ECO:0000313" key="3">
    <source>
        <dbReference type="Proteomes" id="UP000821837"/>
    </source>
</evidence>
<dbReference type="SUPFAM" id="SSF49599">
    <property type="entry name" value="TRAF domain-like"/>
    <property type="match status" value="1"/>
</dbReference>
<dbReference type="GO" id="GO:0005164">
    <property type="term" value="F:tumor necrosis factor receptor binding"/>
    <property type="evidence" value="ECO:0007669"/>
    <property type="project" value="TreeGrafter"/>
</dbReference>
<keyword evidence="3" id="KW-1185">Reference proteome</keyword>
<dbReference type="PANTHER" id="PTHR10131:SF138">
    <property type="entry name" value="RE66324P"/>
    <property type="match status" value="1"/>
</dbReference>
<dbReference type="GO" id="GO:0043122">
    <property type="term" value="P:regulation of canonical NF-kappaB signal transduction"/>
    <property type="evidence" value="ECO:0007669"/>
    <property type="project" value="TreeGrafter"/>
</dbReference>
<evidence type="ECO:0000313" key="2">
    <source>
        <dbReference type="EMBL" id="KAH7932477.1"/>
    </source>
</evidence>
<dbReference type="VEuPathDB" id="VectorBase:RSAN_052358"/>
<dbReference type="InterPro" id="IPR013083">
    <property type="entry name" value="Znf_RING/FYVE/PHD"/>
</dbReference>
<organism evidence="2 3">
    <name type="scientific">Rhipicephalus sanguineus</name>
    <name type="common">Brown dog tick</name>
    <name type="synonym">Ixodes sanguineus</name>
    <dbReference type="NCBI Taxonomy" id="34632"/>
    <lineage>
        <taxon>Eukaryota</taxon>
        <taxon>Metazoa</taxon>
        <taxon>Ecdysozoa</taxon>
        <taxon>Arthropoda</taxon>
        <taxon>Chelicerata</taxon>
        <taxon>Arachnida</taxon>
        <taxon>Acari</taxon>
        <taxon>Parasitiformes</taxon>
        <taxon>Ixodida</taxon>
        <taxon>Ixodoidea</taxon>
        <taxon>Ixodidae</taxon>
        <taxon>Rhipicephalinae</taxon>
        <taxon>Rhipicephalus</taxon>
        <taxon>Rhipicephalus</taxon>
    </lineage>
</organism>
<dbReference type="PANTHER" id="PTHR10131">
    <property type="entry name" value="TNF RECEPTOR ASSOCIATED FACTOR"/>
    <property type="match status" value="1"/>
</dbReference>
<proteinExistence type="predicted"/>